<dbReference type="Proteomes" id="UP000245880">
    <property type="component" value="Unassembled WGS sequence"/>
</dbReference>
<gene>
    <name evidence="1" type="ORF">CLV98_104164</name>
</gene>
<sequence>MPKIIENRLIEEFKDREYFTRKDLFEFYRYFEPDLKEGTFGWRIFELKGKNLIRPLKRGLYVISYKPKYKPEISPELIKLAKRITDKFEDAKHCIWETEWLNEFSQHQASRRIILIEIEKDFIESLYYDLKDTSRNELYLNPDNKSIDFYIAESDYPVIIKKLITRSPIARRSEKRVNFYTPLLEKILVDLFAEERLFYYLQGSELMHIYENAISNYAINFTKLFSYAKRREREQDIKQFMTNHMYHLVKDIIE</sequence>
<protein>
    <submittedName>
        <fullName evidence="1">Uncharacterized protein</fullName>
    </submittedName>
</protein>
<evidence type="ECO:0000313" key="2">
    <source>
        <dbReference type="Proteomes" id="UP000245880"/>
    </source>
</evidence>
<dbReference type="InterPro" id="IPR046484">
    <property type="entry name" value="DUF6577"/>
</dbReference>
<keyword evidence="2" id="KW-1185">Reference proteome</keyword>
<dbReference type="EMBL" id="QGDT01000004">
    <property type="protein sequence ID" value="PWJ58305.1"/>
    <property type="molecule type" value="Genomic_DNA"/>
</dbReference>
<evidence type="ECO:0000313" key="1">
    <source>
        <dbReference type="EMBL" id="PWJ58305.1"/>
    </source>
</evidence>
<accession>A0A316AKK0</accession>
<dbReference type="AlphaFoldDB" id="A0A316AKK0"/>
<proteinExistence type="predicted"/>
<comment type="caution">
    <text evidence="1">The sequence shown here is derived from an EMBL/GenBank/DDBJ whole genome shotgun (WGS) entry which is preliminary data.</text>
</comment>
<dbReference type="Pfam" id="PF20217">
    <property type="entry name" value="DUF6577"/>
    <property type="match status" value="1"/>
</dbReference>
<name>A0A316AKK0_9BACT</name>
<dbReference type="OrthoDB" id="594275at2"/>
<organism evidence="1 2">
    <name type="scientific">Dyadobacter jejuensis</name>
    <dbReference type="NCBI Taxonomy" id="1082580"/>
    <lineage>
        <taxon>Bacteria</taxon>
        <taxon>Pseudomonadati</taxon>
        <taxon>Bacteroidota</taxon>
        <taxon>Cytophagia</taxon>
        <taxon>Cytophagales</taxon>
        <taxon>Spirosomataceae</taxon>
        <taxon>Dyadobacter</taxon>
    </lineage>
</organism>
<reference evidence="1 2" key="1">
    <citation type="submission" date="2018-03" db="EMBL/GenBank/DDBJ databases">
        <title>Genomic Encyclopedia of Archaeal and Bacterial Type Strains, Phase II (KMG-II): from individual species to whole genera.</title>
        <authorList>
            <person name="Goeker M."/>
        </authorList>
    </citation>
    <scope>NUCLEOTIDE SEQUENCE [LARGE SCALE GENOMIC DNA]</scope>
    <source>
        <strain evidence="1 2">DSM 100346</strain>
    </source>
</reference>
<dbReference type="RefSeq" id="WP_109674168.1">
    <property type="nucleotide sequence ID" value="NZ_QGDT01000004.1"/>
</dbReference>